<dbReference type="Pfam" id="PF00353">
    <property type="entry name" value="HemolysinCabind"/>
    <property type="match status" value="4"/>
</dbReference>
<evidence type="ECO:0000256" key="3">
    <source>
        <dbReference type="ARBA" id="ARBA00022837"/>
    </source>
</evidence>
<dbReference type="PROSITE" id="PS00330">
    <property type="entry name" value="HEMOLYSIN_CALCIUM"/>
    <property type="match status" value="6"/>
</dbReference>
<accession>A0A2S4RPZ8</accession>
<gene>
    <name evidence="5" type="ORF">C3430_26865</name>
</gene>
<dbReference type="PANTHER" id="PTHR38340">
    <property type="entry name" value="S-LAYER PROTEIN"/>
    <property type="match status" value="1"/>
</dbReference>
<dbReference type="GO" id="GO:0005509">
    <property type="term" value="F:calcium ion binding"/>
    <property type="evidence" value="ECO:0007669"/>
    <property type="project" value="InterPro"/>
</dbReference>
<dbReference type="InterPro" id="IPR018511">
    <property type="entry name" value="Hemolysin-typ_Ca-bd_CS"/>
</dbReference>
<dbReference type="InterPro" id="IPR001343">
    <property type="entry name" value="Hemolysn_Ca-bd"/>
</dbReference>
<dbReference type="Pfam" id="PF06594">
    <property type="entry name" value="HCBP_related"/>
    <property type="match status" value="2"/>
</dbReference>
<evidence type="ECO:0000256" key="1">
    <source>
        <dbReference type="ARBA" id="ARBA00004613"/>
    </source>
</evidence>
<evidence type="ECO:0000313" key="6">
    <source>
        <dbReference type="Proteomes" id="UP000237003"/>
    </source>
</evidence>
<sequence>MVTSHAEYKEGHIDYNKKGLHRFEMVMAGDDLSEYWDRIKENMASLSGQQAYDPLNYNSNTAVDLSLCYAGLNLPQKDGIMDYWSPASMEDTDCDPLPLNIPPDISGNGAAGPDLSAAKNTTSPIIIDLDRDGIETLSPGAGVFFDHDNNHFSENTGWVGKDDGLLVLDRDGNGLIDDGGELFGNNTILANGKAAASGYQALVELDDNHDGQLNSSDAVWQQLRVWKDSNSNGRVDAGELLTLEQAGVASVGTGYQNSTFVDGQGNAHKQTGNITYTDGTTGTSADVWFSTNNSYTHYDKDVKISSEIRALPYIRGFGNMADLHIAMSLNPRLQAMVEQYIACPQGKEADDLLQRIIFEWAGVTDIPSDSRGSYIDARFLTVLESASGETYRNVTNGTVDPLQNAAELLKDEYHRFTEFIEASLLSQTLYREDFALIQLKIKPDSGGITYDFAAFETHLNELKEVNIGRYLQVRKLFYAQLEYMPSLTEERNRLGIAGSVLLGTDANDSITGMGKDDYLWGGAGNDVLYGQAGNDTLYGGEGNDTLEGGAGDDILVGGTGNDILTGGTGNDTYLFNTGDGQDTLRGHYHSTPETNTLRFGKGITADQVTVKRSGNNNLLLSLAGSTDRILVEDFFYMDRPDGYYTPLQVVEFADGTRWTVADLVAKALQATDGADTLTGTSGNDVLYGLAGNDVLNGQAGNDTLYGGEGNDTLDGGAGDDILVGGTGNDILTGGTGNDTYLFNAGDGQDTLRGHYHSTPETNTLRFGKGITADQVTVKRSGNNNLLLTLAGSTDRILVEDFFSGDNWNPLQQVQFADGTLWLADDLLSYIDDGIPLPAAYSEADSTVPVSLLRQQI</sequence>
<dbReference type="Gene3D" id="2.150.10.10">
    <property type="entry name" value="Serralysin-like metalloprotease, C-terminal"/>
    <property type="match status" value="3"/>
</dbReference>
<keyword evidence="3" id="KW-0106">Calcium</keyword>
<evidence type="ECO:0000313" key="5">
    <source>
        <dbReference type="EMBL" id="POU59099.1"/>
    </source>
</evidence>
<feature type="non-terminal residue" evidence="5">
    <location>
        <position position="856"/>
    </location>
</feature>
<feature type="domain" description="Haemolysin-type calcium binding-related" evidence="4">
    <location>
        <begin position="617"/>
        <end position="662"/>
    </location>
</feature>
<keyword evidence="2" id="KW-0964">Secreted</keyword>
<protein>
    <recommendedName>
        <fullName evidence="4">Haemolysin-type calcium binding-related domain-containing protein</fullName>
    </recommendedName>
</protein>
<dbReference type="AlphaFoldDB" id="A0A2S4RPZ8"/>
<dbReference type="InterPro" id="IPR010566">
    <property type="entry name" value="Haemolys_ca-bd"/>
</dbReference>
<dbReference type="GO" id="GO:0005576">
    <property type="term" value="C:extracellular region"/>
    <property type="evidence" value="ECO:0007669"/>
    <property type="project" value="UniProtKB-SubCell"/>
</dbReference>
<dbReference type="PRINTS" id="PR00313">
    <property type="entry name" value="CABNDNGRPT"/>
</dbReference>
<organism evidence="5 6">
    <name type="scientific">Citrobacter amalonaticus</name>
    <dbReference type="NCBI Taxonomy" id="35703"/>
    <lineage>
        <taxon>Bacteria</taxon>
        <taxon>Pseudomonadati</taxon>
        <taxon>Pseudomonadota</taxon>
        <taxon>Gammaproteobacteria</taxon>
        <taxon>Enterobacterales</taxon>
        <taxon>Enterobacteriaceae</taxon>
        <taxon>Citrobacter</taxon>
    </lineage>
</organism>
<evidence type="ECO:0000259" key="4">
    <source>
        <dbReference type="Pfam" id="PF06594"/>
    </source>
</evidence>
<reference evidence="5 6" key="1">
    <citation type="submission" date="2018-01" db="EMBL/GenBank/DDBJ databases">
        <title>Complete genome sequences of 14 Citrobacter spp. isolated from plant in Canada.</title>
        <authorList>
            <person name="Bhandare S.G."/>
            <person name="Colavecchio A."/>
            <person name="Jeukens J."/>
            <person name="Emond-Rheault J.-G."/>
            <person name="Freschi L."/>
            <person name="Hamel J."/>
            <person name="Kukavica-Ibrulj I."/>
            <person name="Levesque R."/>
            <person name="Goodridge L."/>
        </authorList>
    </citation>
    <scope>NUCLEOTIDE SEQUENCE [LARGE SCALE GENOMIC DNA]</scope>
    <source>
        <strain evidence="5 6">S1285</strain>
    </source>
</reference>
<comment type="caution">
    <text evidence="5">The sequence shown here is derived from an EMBL/GenBank/DDBJ whole genome shotgun (WGS) entry which is preliminary data.</text>
</comment>
<evidence type="ECO:0000256" key="2">
    <source>
        <dbReference type="ARBA" id="ARBA00022525"/>
    </source>
</evidence>
<dbReference type="PANTHER" id="PTHR38340:SF1">
    <property type="entry name" value="S-LAYER PROTEIN"/>
    <property type="match status" value="1"/>
</dbReference>
<name>A0A2S4RPZ8_CITAM</name>
<dbReference type="SUPFAM" id="SSF51120">
    <property type="entry name" value="beta-Roll"/>
    <property type="match status" value="2"/>
</dbReference>
<dbReference type="InterPro" id="IPR011049">
    <property type="entry name" value="Serralysin-like_metalloprot_C"/>
</dbReference>
<feature type="domain" description="Haemolysin-type calcium binding-related" evidence="4">
    <location>
        <begin position="784"/>
        <end position="824"/>
    </location>
</feature>
<comment type="subcellular location">
    <subcellularLocation>
        <location evidence="1">Secreted</location>
    </subcellularLocation>
</comment>
<dbReference type="Proteomes" id="UP000237003">
    <property type="component" value="Unassembled WGS sequence"/>
</dbReference>
<dbReference type="EMBL" id="PQLX01000020">
    <property type="protein sequence ID" value="POU59099.1"/>
    <property type="molecule type" value="Genomic_DNA"/>
</dbReference>
<proteinExistence type="predicted"/>
<dbReference type="InterPro" id="IPR050557">
    <property type="entry name" value="RTX_toxin/Mannuronan_C5-epim"/>
</dbReference>